<evidence type="ECO:0000256" key="1">
    <source>
        <dbReference type="SAM" id="Phobius"/>
    </source>
</evidence>
<gene>
    <name evidence="2" type="ORF">BKP37_14260</name>
</gene>
<keyword evidence="1" id="KW-0812">Transmembrane</keyword>
<feature type="transmembrane region" description="Helical" evidence="1">
    <location>
        <begin position="40"/>
        <end position="63"/>
    </location>
</feature>
<dbReference type="RefSeq" id="WP_071310286.1">
    <property type="nucleotide sequence ID" value="NZ_MLQR01000032.1"/>
</dbReference>
<evidence type="ECO:0000313" key="3">
    <source>
        <dbReference type="Proteomes" id="UP000179524"/>
    </source>
</evidence>
<dbReference type="Proteomes" id="UP000179524">
    <property type="component" value="Unassembled WGS sequence"/>
</dbReference>
<dbReference type="EMBL" id="MLQR01000032">
    <property type="protein sequence ID" value="OIJ12240.1"/>
    <property type="molecule type" value="Genomic_DNA"/>
</dbReference>
<name>A0A1S2LJ34_9BACI</name>
<keyword evidence="1" id="KW-1133">Transmembrane helix</keyword>
<accession>A0A1S2LJ34</accession>
<comment type="caution">
    <text evidence="2">The sequence shown here is derived from an EMBL/GenBank/DDBJ whole genome shotgun (WGS) entry which is preliminary data.</text>
</comment>
<organism evidence="2 3">
    <name type="scientific">Anaerobacillus alkalilacustris</name>
    <dbReference type="NCBI Taxonomy" id="393763"/>
    <lineage>
        <taxon>Bacteria</taxon>
        <taxon>Bacillati</taxon>
        <taxon>Bacillota</taxon>
        <taxon>Bacilli</taxon>
        <taxon>Bacillales</taxon>
        <taxon>Bacillaceae</taxon>
        <taxon>Anaerobacillus</taxon>
    </lineage>
</organism>
<proteinExistence type="predicted"/>
<keyword evidence="1" id="KW-0472">Membrane</keyword>
<protein>
    <recommendedName>
        <fullName evidence="4">Bile acid:sodium symporter</fullName>
    </recommendedName>
</protein>
<dbReference type="Gene3D" id="1.20.1530.20">
    <property type="match status" value="1"/>
</dbReference>
<dbReference type="AlphaFoldDB" id="A0A1S2LJ34"/>
<evidence type="ECO:0000313" key="2">
    <source>
        <dbReference type="EMBL" id="OIJ12240.1"/>
    </source>
</evidence>
<sequence length="89" mass="9851">MMLCATGYVIGWLVIKFIFQWDYEDLVALTFNTGMRNISAGAVIAITFFPAPVTIPVISAMLIQQLLASFNGHMLQRLSNKEAAQKEAV</sequence>
<keyword evidence="3" id="KW-1185">Reference proteome</keyword>
<dbReference type="OrthoDB" id="1551454at2"/>
<evidence type="ECO:0008006" key="4">
    <source>
        <dbReference type="Google" id="ProtNLM"/>
    </source>
</evidence>
<dbReference type="InterPro" id="IPR038770">
    <property type="entry name" value="Na+/solute_symporter_sf"/>
</dbReference>
<reference evidence="2 3" key="1">
    <citation type="submission" date="2016-10" db="EMBL/GenBank/DDBJ databases">
        <title>Draft genome sequences of four alkaliphilic bacteria belonging to the Anaerobacillus genus.</title>
        <authorList>
            <person name="Bassil N.M."/>
            <person name="Lloyd J.R."/>
        </authorList>
    </citation>
    <scope>NUCLEOTIDE SEQUENCE [LARGE SCALE GENOMIC DNA]</scope>
    <source>
        <strain evidence="2 3">DSM 18345</strain>
    </source>
</reference>